<feature type="transmembrane region" description="Helical" evidence="6">
    <location>
        <begin position="148"/>
        <end position="172"/>
    </location>
</feature>
<evidence type="ECO:0000256" key="2">
    <source>
        <dbReference type="ARBA" id="ARBA00022475"/>
    </source>
</evidence>
<keyword evidence="5 6" id="KW-0472">Membrane</keyword>
<gene>
    <name evidence="7" type="ORF">GCM10011366_16510</name>
</gene>
<comment type="caution">
    <text evidence="7">The sequence shown here is derived from an EMBL/GenBank/DDBJ whole genome shotgun (WGS) entry which is preliminary data.</text>
</comment>
<feature type="transmembrane region" description="Helical" evidence="6">
    <location>
        <begin position="184"/>
        <end position="203"/>
    </location>
</feature>
<feature type="transmembrane region" description="Helical" evidence="6">
    <location>
        <begin position="41"/>
        <end position="67"/>
    </location>
</feature>
<dbReference type="AlphaFoldDB" id="A0A917F6S9"/>
<comment type="subcellular location">
    <subcellularLocation>
        <location evidence="1">Cell membrane</location>
        <topology evidence="1">Multi-pass membrane protein</topology>
    </subcellularLocation>
</comment>
<keyword evidence="8" id="KW-1185">Reference proteome</keyword>
<feature type="transmembrane region" description="Helical" evidence="6">
    <location>
        <begin position="6"/>
        <end position="29"/>
    </location>
</feature>
<accession>A0A917F6S9</accession>
<dbReference type="PANTHER" id="PTHR30086">
    <property type="entry name" value="ARGININE EXPORTER PROTEIN ARGO"/>
    <property type="match status" value="1"/>
</dbReference>
<keyword evidence="2" id="KW-1003">Cell membrane</keyword>
<evidence type="ECO:0000256" key="4">
    <source>
        <dbReference type="ARBA" id="ARBA00022989"/>
    </source>
</evidence>
<dbReference type="EMBL" id="BMEM01000002">
    <property type="protein sequence ID" value="GGF49320.1"/>
    <property type="molecule type" value="Genomic_DNA"/>
</dbReference>
<organism evidence="7 8">
    <name type="scientific">Ornithinimicrobium tianjinense</name>
    <dbReference type="NCBI Taxonomy" id="1195761"/>
    <lineage>
        <taxon>Bacteria</taxon>
        <taxon>Bacillati</taxon>
        <taxon>Actinomycetota</taxon>
        <taxon>Actinomycetes</taxon>
        <taxon>Micrococcales</taxon>
        <taxon>Ornithinimicrobiaceae</taxon>
        <taxon>Ornithinimicrobium</taxon>
    </lineage>
</organism>
<dbReference type="InterPro" id="IPR001123">
    <property type="entry name" value="LeuE-type"/>
</dbReference>
<dbReference type="GO" id="GO:0015171">
    <property type="term" value="F:amino acid transmembrane transporter activity"/>
    <property type="evidence" value="ECO:0007669"/>
    <property type="project" value="TreeGrafter"/>
</dbReference>
<reference evidence="7" key="2">
    <citation type="submission" date="2020-09" db="EMBL/GenBank/DDBJ databases">
        <authorList>
            <person name="Sun Q."/>
            <person name="Zhou Y."/>
        </authorList>
    </citation>
    <scope>NUCLEOTIDE SEQUENCE</scope>
    <source>
        <strain evidence="7">CGMCC 1.12160</strain>
    </source>
</reference>
<keyword evidence="4 6" id="KW-1133">Transmembrane helix</keyword>
<evidence type="ECO:0000256" key="3">
    <source>
        <dbReference type="ARBA" id="ARBA00022692"/>
    </source>
</evidence>
<evidence type="ECO:0000256" key="5">
    <source>
        <dbReference type="ARBA" id="ARBA00023136"/>
    </source>
</evidence>
<sequence length="204" mass="21655">MTELTLLLTGTLTGLGLIVAIGAQNAYLLRQGLRHQQVGPLVVFCVLADAILIGLAVLGIGALVATWPAFLTIARWGGGLFVIGYGLQAAWRAMHPGETLEADGSARSTSLWRSLLTMAALTFLNPHVYLDVTLLGTIASTHGPQGRWWFYAGTVLGSTMWFTLLGLGSRALAPFFARPRSWQVLDALIAVVMVTIGLGLILGG</sequence>
<evidence type="ECO:0000313" key="8">
    <source>
        <dbReference type="Proteomes" id="UP000605670"/>
    </source>
</evidence>
<dbReference type="GO" id="GO:0005886">
    <property type="term" value="C:plasma membrane"/>
    <property type="evidence" value="ECO:0007669"/>
    <property type="project" value="UniProtKB-SubCell"/>
</dbReference>
<feature type="transmembrane region" description="Helical" evidence="6">
    <location>
        <begin position="111"/>
        <end position="128"/>
    </location>
</feature>
<keyword evidence="3 6" id="KW-0812">Transmembrane</keyword>
<dbReference type="PANTHER" id="PTHR30086:SF20">
    <property type="entry name" value="ARGININE EXPORTER PROTEIN ARGO-RELATED"/>
    <property type="match status" value="1"/>
</dbReference>
<name>A0A917F6S9_9MICO</name>
<evidence type="ECO:0000256" key="1">
    <source>
        <dbReference type="ARBA" id="ARBA00004651"/>
    </source>
</evidence>
<evidence type="ECO:0000313" key="7">
    <source>
        <dbReference type="EMBL" id="GGF49320.1"/>
    </source>
</evidence>
<dbReference type="RefSeq" id="WP_229735096.1">
    <property type="nucleotide sequence ID" value="NZ_BAABKH010000001.1"/>
</dbReference>
<proteinExistence type="predicted"/>
<feature type="transmembrane region" description="Helical" evidence="6">
    <location>
        <begin position="73"/>
        <end position="91"/>
    </location>
</feature>
<dbReference type="Proteomes" id="UP000605670">
    <property type="component" value="Unassembled WGS sequence"/>
</dbReference>
<protein>
    <submittedName>
        <fullName evidence="7">Transporter</fullName>
    </submittedName>
</protein>
<evidence type="ECO:0000256" key="6">
    <source>
        <dbReference type="SAM" id="Phobius"/>
    </source>
</evidence>
<reference evidence="7" key="1">
    <citation type="journal article" date="2014" name="Int. J. Syst. Evol. Microbiol.">
        <title>Complete genome sequence of Corynebacterium casei LMG S-19264T (=DSM 44701T), isolated from a smear-ripened cheese.</title>
        <authorList>
            <consortium name="US DOE Joint Genome Institute (JGI-PGF)"/>
            <person name="Walter F."/>
            <person name="Albersmeier A."/>
            <person name="Kalinowski J."/>
            <person name="Ruckert C."/>
        </authorList>
    </citation>
    <scope>NUCLEOTIDE SEQUENCE</scope>
    <source>
        <strain evidence="7">CGMCC 1.12160</strain>
    </source>
</reference>
<dbReference type="Pfam" id="PF01810">
    <property type="entry name" value="LysE"/>
    <property type="match status" value="1"/>
</dbReference>